<reference evidence="3" key="1">
    <citation type="submission" date="2023-08" db="EMBL/GenBank/DDBJ databases">
        <title>Reference Genome Resource for the Citrus Pathogen Phytophthora citrophthora.</title>
        <authorList>
            <person name="Moller H."/>
            <person name="Coetzee B."/>
            <person name="Rose L.J."/>
            <person name="Van Niekerk J.M."/>
        </authorList>
    </citation>
    <scope>NUCLEOTIDE SEQUENCE</scope>
    <source>
        <strain evidence="3">STE-U-9442</strain>
    </source>
</reference>
<evidence type="ECO:0000259" key="2">
    <source>
        <dbReference type="PROSITE" id="PS51352"/>
    </source>
</evidence>
<dbReference type="Gene3D" id="3.40.30.10">
    <property type="entry name" value="Glutaredoxin"/>
    <property type="match status" value="2"/>
</dbReference>
<dbReference type="GO" id="GO:0045494">
    <property type="term" value="P:photoreceptor cell maintenance"/>
    <property type="evidence" value="ECO:0007669"/>
    <property type="project" value="InterPro"/>
</dbReference>
<dbReference type="InterPro" id="IPR013766">
    <property type="entry name" value="Thioredoxin_domain"/>
</dbReference>
<evidence type="ECO:0000313" key="3">
    <source>
        <dbReference type="EMBL" id="KAK1931191.1"/>
    </source>
</evidence>
<dbReference type="InterPro" id="IPR029519">
    <property type="entry name" value="RdCVF2"/>
</dbReference>
<dbReference type="PANTHER" id="PTHR46762:SF1">
    <property type="entry name" value="NUCLEOREDOXIN-LIKE PROTEIN 2"/>
    <property type="match status" value="1"/>
</dbReference>
<accession>A0AAD9LC97</accession>
<dbReference type="PROSITE" id="PS51352">
    <property type="entry name" value="THIOREDOXIN_2"/>
    <property type="match status" value="2"/>
</dbReference>
<dbReference type="AlphaFoldDB" id="A0AAD9LC97"/>
<gene>
    <name evidence="3" type="ORF">P3T76_013380</name>
</gene>
<dbReference type="Pfam" id="PF13905">
    <property type="entry name" value="Thioredoxin_8"/>
    <property type="match status" value="2"/>
</dbReference>
<keyword evidence="4" id="KW-1185">Reference proteome</keyword>
<dbReference type="InterPro" id="IPR012336">
    <property type="entry name" value="Thioredoxin-like_fold"/>
</dbReference>
<sequence>MLTLTLINLRCSLWTTTSLSSRFYTSKMSKTLLHGITLTNANGDSVQGETLGQDGKVLAIYFAADWCPDCRAFQPALNDFYKAAGDDLDVVFVGSDASAKDQLAHFKDKQGPWWMVAFEGETRTQLKRKFGVCAGAEVRALSPITRKGGIPTLVVIRPDGEVVDFDAAEKIERDGIVDEQNWHIVSIACQPITTAQRQTGKMEDALLHGIKLVNAKGETIDGGDIGQTGQLALYFAANWCPDCRAFQPKLNEFYAEANAASQQIDIVFLSSDMSEEDQQTHFSTKHGDWWMAPRDNEIRNELRRKYGIRNGKDDAEVGVTHRNSGIPALVIIRPDGEVLEFQGVQQVENEGVKALANWQAKAQNKE</sequence>
<evidence type="ECO:0000313" key="4">
    <source>
        <dbReference type="Proteomes" id="UP001259832"/>
    </source>
</evidence>
<feature type="signal peptide" evidence="1">
    <location>
        <begin position="1"/>
        <end position="20"/>
    </location>
</feature>
<dbReference type="InterPro" id="IPR036249">
    <property type="entry name" value="Thioredoxin-like_sf"/>
</dbReference>
<comment type="caution">
    <text evidence="3">The sequence shown here is derived from an EMBL/GenBank/DDBJ whole genome shotgun (WGS) entry which is preliminary data.</text>
</comment>
<dbReference type="PANTHER" id="PTHR46762">
    <property type="entry name" value="NUCLEOREDOXIN-LIKE PROTEIN 2"/>
    <property type="match status" value="1"/>
</dbReference>
<feature type="chain" id="PRO_5042158321" evidence="1">
    <location>
        <begin position="21"/>
        <end position="366"/>
    </location>
</feature>
<dbReference type="Proteomes" id="UP001259832">
    <property type="component" value="Unassembled WGS sequence"/>
</dbReference>
<dbReference type="SUPFAM" id="SSF52833">
    <property type="entry name" value="Thioredoxin-like"/>
    <property type="match status" value="2"/>
</dbReference>
<keyword evidence="1" id="KW-0732">Signal</keyword>
<proteinExistence type="predicted"/>
<dbReference type="EMBL" id="JASMQC010000035">
    <property type="protein sequence ID" value="KAK1931191.1"/>
    <property type="molecule type" value="Genomic_DNA"/>
</dbReference>
<organism evidence="3 4">
    <name type="scientific">Phytophthora citrophthora</name>
    <dbReference type="NCBI Taxonomy" id="4793"/>
    <lineage>
        <taxon>Eukaryota</taxon>
        <taxon>Sar</taxon>
        <taxon>Stramenopiles</taxon>
        <taxon>Oomycota</taxon>
        <taxon>Peronosporomycetes</taxon>
        <taxon>Peronosporales</taxon>
        <taxon>Peronosporaceae</taxon>
        <taxon>Phytophthora</taxon>
    </lineage>
</organism>
<name>A0AAD9LC97_9STRA</name>
<feature type="domain" description="Thioredoxin" evidence="2">
    <location>
        <begin position="32"/>
        <end position="181"/>
    </location>
</feature>
<evidence type="ECO:0000256" key="1">
    <source>
        <dbReference type="SAM" id="SignalP"/>
    </source>
</evidence>
<protein>
    <submittedName>
        <fullName evidence="3">Nucleoredoxin 3</fullName>
    </submittedName>
</protein>
<feature type="domain" description="Thioredoxin" evidence="2">
    <location>
        <begin position="206"/>
        <end position="357"/>
    </location>
</feature>